<dbReference type="Pfam" id="PF25600">
    <property type="entry name" value="TRIM_CC"/>
    <property type="match status" value="1"/>
</dbReference>
<dbReference type="PROSITE" id="PS50119">
    <property type="entry name" value="ZF_BBOX"/>
    <property type="match status" value="1"/>
</dbReference>
<dbReference type="InterPro" id="IPR051051">
    <property type="entry name" value="E3_ubiq-ligase_TRIM/RNF"/>
</dbReference>
<dbReference type="SMART" id="SM00336">
    <property type="entry name" value="BBOX"/>
    <property type="match status" value="1"/>
</dbReference>
<protein>
    <submittedName>
        <fullName evidence="9">E3 ubiquitin/ISG15 ligase TRIM25</fullName>
    </submittedName>
</protein>
<feature type="region of interest" description="Disordered" evidence="6">
    <location>
        <begin position="365"/>
        <end position="396"/>
    </location>
</feature>
<dbReference type="Pfam" id="PF15227">
    <property type="entry name" value="zf-C3HC4_4"/>
    <property type="match status" value="1"/>
</dbReference>
<dbReference type="Gene3D" id="3.30.160.60">
    <property type="entry name" value="Classic Zinc Finger"/>
    <property type="match status" value="1"/>
</dbReference>
<dbReference type="Gene3D" id="4.10.830.40">
    <property type="match status" value="1"/>
</dbReference>
<dbReference type="CDD" id="cd19769">
    <property type="entry name" value="Bbox2_TRIM16-like"/>
    <property type="match status" value="1"/>
</dbReference>
<keyword evidence="1" id="KW-0479">Metal-binding</keyword>
<evidence type="ECO:0000313" key="9">
    <source>
        <dbReference type="EMBL" id="KAI2651859.1"/>
    </source>
</evidence>
<dbReference type="Gene3D" id="3.30.40.10">
    <property type="entry name" value="Zinc/RING finger domain, C3HC4 (zinc finger)"/>
    <property type="match status" value="1"/>
</dbReference>
<dbReference type="InterPro" id="IPR001841">
    <property type="entry name" value="Znf_RING"/>
</dbReference>
<feature type="domain" description="B box-type" evidence="8">
    <location>
        <begin position="145"/>
        <end position="185"/>
    </location>
</feature>
<evidence type="ECO:0000313" key="10">
    <source>
        <dbReference type="Proteomes" id="UP000830375"/>
    </source>
</evidence>
<proteinExistence type="predicted"/>
<evidence type="ECO:0000259" key="7">
    <source>
        <dbReference type="PROSITE" id="PS50089"/>
    </source>
</evidence>
<dbReference type="SUPFAM" id="SSF57850">
    <property type="entry name" value="RING/U-box"/>
    <property type="match status" value="1"/>
</dbReference>
<keyword evidence="9" id="KW-0436">Ligase</keyword>
<evidence type="ECO:0000256" key="1">
    <source>
        <dbReference type="ARBA" id="ARBA00022723"/>
    </source>
</evidence>
<name>A0ABQ8LMJ6_LABRO</name>
<dbReference type="InterPro" id="IPR017907">
    <property type="entry name" value="Znf_RING_CS"/>
</dbReference>
<organism evidence="9 10">
    <name type="scientific">Labeo rohita</name>
    <name type="common">Indian major carp</name>
    <name type="synonym">Cyprinus rohita</name>
    <dbReference type="NCBI Taxonomy" id="84645"/>
    <lineage>
        <taxon>Eukaryota</taxon>
        <taxon>Metazoa</taxon>
        <taxon>Chordata</taxon>
        <taxon>Craniata</taxon>
        <taxon>Vertebrata</taxon>
        <taxon>Euteleostomi</taxon>
        <taxon>Actinopterygii</taxon>
        <taxon>Neopterygii</taxon>
        <taxon>Teleostei</taxon>
        <taxon>Ostariophysi</taxon>
        <taxon>Cypriniformes</taxon>
        <taxon>Cyprinidae</taxon>
        <taxon>Labeoninae</taxon>
        <taxon>Labeonini</taxon>
        <taxon>Labeo</taxon>
    </lineage>
</organism>
<evidence type="ECO:0000256" key="3">
    <source>
        <dbReference type="ARBA" id="ARBA00022833"/>
    </source>
</evidence>
<evidence type="ECO:0000256" key="4">
    <source>
        <dbReference type="PROSITE-ProRule" id="PRU00024"/>
    </source>
</evidence>
<dbReference type="InterPro" id="IPR013083">
    <property type="entry name" value="Znf_RING/FYVE/PHD"/>
</dbReference>
<dbReference type="SUPFAM" id="SSF57845">
    <property type="entry name" value="B-box zinc-binding domain"/>
    <property type="match status" value="1"/>
</dbReference>
<accession>A0ABQ8LMJ6</accession>
<dbReference type="PROSITE" id="PS00518">
    <property type="entry name" value="ZF_RING_1"/>
    <property type="match status" value="1"/>
</dbReference>
<feature type="coiled-coil region" evidence="5">
    <location>
        <begin position="258"/>
        <end position="292"/>
    </location>
</feature>
<evidence type="ECO:0000256" key="6">
    <source>
        <dbReference type="SAM" id="MobiDB-lite"/>
    </source>
</evidence>
<gene>
    <name evidence="9" type="ORF">H4Q32_014631</name>
</gene>
<evidence type="ECO:0000256" key="2">
    <source>
        <dbReference type="ARBA" id="ARBA00022771"/>
    </source>
</evidence>
<reference evidence="9 10" key="1">
    <citation type="submission" date="2022-01" db="EMBL/GenBank/DDBJ databases">
        <title>A high-quality chromosome-level genome assembly of rohu carp, Labeo rohita.</title>
        <authorList>
            <person name="Arick M.A. II"/>
            <person name="Hsu C.-Y."/>
            <person name="Magbanua Z."/>
            <person name="Pechanova O."/>
            <person name="Grover C."/>
            <person name="Miller E."/>
            <person name="Thrash A."/>
            <person name="Ezzel L."/>
            <person name="Alam S."/>
            <person name="Benzie J."/>
            <person name="Hamilton M."/>
            <person name="Karsi A."/>
            <person name="Lawrence M.L."/>
            <person name="Peterson D.G."/>
        </authorList>
    </citation>
    <scope>NUCLEOTIDE SEQUENCE [LARGE SCALE GENOMIC DNA]</scope>
    <source>
        <strain evidence="10">BAU-BD-2019</strain>
        <tissue evidence="9">Blood</tissue>
    </source>
</reference>
<evidence type="ECO:0000256" key="5">
    <source>
        <dbReference type="SAM" id="Coils"/>
    </source>
</evidence>
<dbReference type="GO" id="GO:0016874">
    <property type="term" value="F:ligase activity"/>
    <property type="evidence" value="ECO:0007669"/>
    <property type="project" value="UniProtKB-KW"/>
</dbReference>
<dbReference type="InterPro" id="IPR000315">
    <property type="entry name" value="Znf_B-box"/>
</dbReference>
<dbReference type="PANTHER" id="PTHR25465">
    <property type="entry name" value="B-BOX DOMAIN CONTAINING"/>
    <property type="match status" value="1"/>
</dbReference>
<comment type="caution">
    <text evidence="9">The sequence shown here is derived from an EMBL/GenBank/DDBJ whole genome shotgun (WGS) entry which is preliminary data.</text>
</comment>
<keyword evidence="10" id="KW-1185">Reference proteome</keyword>
<sequence length="396" mass="46093">MAEASISVERDQFTCSVCLDLLRDPVAIPCGHSYCMCCITHCWNQDDQKGVYSCPQCRETFSPRPALGKNTILAEMVEKLKKTKIQADVPAGSGDVECDICNGRKHKAVKSCLVCLESYCQTHFDRHEEFRSGKPHKVIDATGRLQKTTCPQHHKLLEIYCRTDKSCICYLCAEDKHKHHNTVSVTTQRRKKQRNLGQTQRKCQERIQQTEKNLGELEEVVKSHKRSTQEAVEHSEKIFTELISSIERRRSEVTQLIKSREKTVVRAAERLIEEMKQEIIDLKRQDAEMEQLSHTEDHILFLKNFRYFSVPTEPIPFFGIAIKTRIFYDDVKRSVLQLQKKLEDFCKEAIGKISGKVRFISVIFTSDEEEDEDEDEEEEEEEEEEDEEEEEFRYKG</sequence>
<dbReference type="PROSITE" id="PS50089">
    <property type="entry name" value="ZF_RING_2"/>
    <property type="match status" value="1"/>
</dbReference>
<dbReference type="Proteomes" id="UP000830375">
    <property type="component" value="Unassembled WGS sequence"/>
</dbReference>
<dbReference type="Pfam" id="PF00643">
    <property type="entry name" value="zf-B_box"/>
    <property type="match status" value="1"/>
</dbReference>
<feature type="compositionally biased region" description="Acidic residues" evidence="6">
    <location>
        <begin position="366"/>
        <end position="396"/>
    </location>
</feature>
<feature type="region of interest" description="Disordered" evidence="6">
    <location>
        <begin position="183"/>
        <end position="202"/>
    </location>
</feature>
<evidence type="ECO:0000259" key="8">
    <source>
        <dbReference type="PROSITE" id="PS50119"/>
    </source>
</evidence>
<dbReference type="PANTHER" id="PTHR25465:SF5">
    <property type="entry name" value="E3 UBIQUITIN_ISG15 LIGASE TRIM25-RELATED"/>
    <property type="match status" value="1"/>
</dbReference>
<keyword evidence="2 4" id="KW-0863">Zinc-finger</keyword>
<dbReference type="SMART" id="SM00184">
    <property type="entry name" value="RING"/>
    <property type="match status" value="1"/>
</dbReference>
<dbReference type="EMBL" id="JACTAM010000020">
    <property type="protein sequence ID" value="KAI2651859.1"/>
    <property type="molecule type" value="Genomic_DNA"/>
</dbReference>
<dbReference type="InterPro" id="IPR058030">
    <property type="entry name" value="TRIM8/14/16/25/29/45/65_CC"/>
</dbReference>
<feature type="domain" description="RING-type" evidence="7">
    <location>
        <begin position="15"/>
        <end position="58"/>
    </location>
</feature>
<keyword evidence="3" id="KW-0862">Zinc</keyword>
<keyword evidence="5" id="KW-0175">Coiled coil</keyword>